<dbReference type="SUPFAM" id="SSF54637">
    <property type="entry name" value="Thioesterase/thiol ester dehydrase-isomerase"/>
    <property type="match status" value="2"/>
</dbReference>
<dbReference type="AlphaFoldDB" id="A0A1X1ELH2"/>
<dbReference type="RefSeq" id="WP_084879510.1">
    <property type="nucleotide sequence ID" value="NZ_JAGGMY010000005.1"/>
</dbReference>
<evidence type="ECO:0000259" key="2">
    <source>
        <dbReference type="Pfam" id="PF22622"/>
    </source>
</evidence>
<dbReference type="GO" id="GO:0044594">
    <property type="term" value="F:17-beta-hydroxysteroid dehydrogenase (NAD+) activity"/>
    <property type="evidence" value="ECO:0007669"/>
    <property type="project" value="TreeGrafter"/>
</dbReference>
<dbReference type="PANTHER" id="PTHR13078">
    <property type="entry name" value="PEROXISOMAL MULTIFUNCTIONAL ENZYME TYPE 2-RELATED"/>
    <property type="match status" value="1"/>
</dbReference>
<dbReference type="OrthoDB" id="9774179at2"/>
<dbReference type="PANTHER" id="PTHR13078:SF56">
    <property type="entry name" value="PEROXISOMAL MULTIFUNCTIONAL ENZYME TYPE 2"/>
    <property type="match status" value="1"/>
</dbReference>
<comment type="caution">
    <text evidence="3">The sequence shown here is derived from an EMBL/GenBank/DDBJ whole genome shotgun (WGS) entry which is preliminary data.</text>
</comment>
<evidence type="ECO:0000259" key="1">
    <source>
        <dbReference type="Pfam" id="PF01575"/>
    </source>
</evidence>
<dbReference type="Gene3D" id="3.10.129.10">
    <property type="entry name" value="Hotdog Thioesterase"/>
    <property type="match status" value="1"/>
</dbReference>
<dbReference type="Proteomes" id="UP000193749">
    <property type="component" value="Unassembled WGS sequence"/>
</dbReference>
<dbReference type="Pfam" id="PF01575">
    <property type="entry name" value="MaoC_dehydratas"/>
    <property type="match status" value="1"/>
</dbReference>
<proteinExistence type="predicted"/>
<dbReference type="Pfam" id="PF22622">
    <property type="entry name" value="MFE-2_hydrat-2_N"/>
    <property type="match status" value="1"/>
</dbReference>
<sequence length="291" mass="31584">MSLHADDLFAYAIPVTHARVTTRDALLYALSTGYATRPLDPQQLRYSYGPDPIAALTLANVVAHPGPWMRDAGVNWSGVVHAEQRLIIHREMPLDQDLVCTSRMVSVVDKGAEKGMFASYQRTLTTADAGVVIATIIQTDACRFDGGCGSQGTPPPALLRVPEREADKVVDIVIPPDAALLYRLNGDFNPLHADPAFARSAGFERPILHGLCTLGHAGRVVADWVAQNDGRTLQAIDARFTAVVFPGDRLTVEQWIENAQVRFRVRAPERNSTVIDCGTALLPSAARSGDH</sequence>
<accession>A0A1X1ELH2</accession>
<dbReference type="GO" id="GO:0003857">
    <property type="term" value="F:(3S)-3-hydroxyacyl-CoA dehydrogenase (NAD+) activity"/>
    <property type="evidence" value="ECO:0007669"/>
    <property type="project" value="TreeGrafter"/>
</dbReference>
<dbReference type="InterPro" id="IPR029069">
    <property type="entry name" value="HotDog_dom_sf"/>
</dbReference>
<name>A0A1X1ELH2_PANCY</name>
<dbReference type="GO" id="GO:0006635">
    <property type="term" value="P:fatty acid beta-oxidation"/>
    <property type="evidence" value="ECO:0007669"/>
    <property type="project" value="TreeGrafter"/>
</dbReference>
<gene>
    <name evidence="3" type="ORF">HA50_24630</name>
</gene>
<feature type="domain" description="MaoC-like" evidence="1">
    <location>
        <begin position="162"/>
        <end position="271"/>
    </location>
</feature>
<dbReference type="EMBL" id="MLJI01000002">
    <property type="protein sequence ID" value="ORM89790.1"/>
    <property type="molecule type" value="Genomic_DNA"/>
</dbReference>
<dbReference type="InterPro" id="IPR054357">
    <property type="entry name" value="MFE-2_N"/>
</dbReference>
<dbReference type="STRING" id="55209.HA50_24630"/>
<reference evidence="3 4" key="1">
    <citation type="journal article" date="2017" name="Antonie Van Leeuwenhoek">
        <title>Phylogenomic resolution of the bacterial genus Pantoea and its relationship with Erwinia and Tatumella.</title>
        <authorList>
            <person name="Palmer M."/>
            <person name="Steenkamp E.T."/>
            <person name="Coetzee M.P."/>
            <person name="Chan W.Y."/>
            <person name="van Zyl E."/>
            <person name="De Maayer P."/>
            <person name="Coutinho T.A."/>
            <person name="Blom J."/>
            <person name="Smits T.H."/>
            <person name="Duffy B."/>
            <person name="Venter S.N."/>
        </authorList>
    </citation>
    <scope>NUCLEOTIDE SEQUENCE [LARGE SCALE GENOMIC DNA]</scope>
    <source>
        <strain evidence="3 4">LMG 2657</strain>
    </source>
</reference>
<evidence type="ECO:0000313" key="4">
    <source>
        <dbReference type="Proteomes" id="UP000193749"/>
    </source>
</evidence>
<protein>
    <submittedName>
        <fullName evidence="3">Dehydratase</fullName>
    </submittedName>
</protein>
<dbReference type="CDD" id="cd03448">
    <property type="entry name" value="HDE_HSD"/>
    <property type="match status" value="1"/>
</dbReference>
<organism evidence="3 4">
    <name type="scientific">Pantoea cypripedii</name>
    <name type="common">Pectobacterium cypripedii</name>
    <name type="synonym">Erwinia cypripedii</name>
    <dbReference type="NCBI Taxonomy" id="55209"/>
    <lineage>
        <taxon>Bacteria</taxon>
        <taxon>Pseudomonadati</taxon>
        <taxon>Pseudomonadota</taxon>
        <taxon>Gammaproteobacteria</taxon>
        <taxon>Enterobacterales</taxon>
        <taxon>Erwiniaceae</taxon>
        <taxon>Pantoea</taxon>
    </lineage>
</organism>
<dbReference type="GO" id="GO:0004300">
    <property type="term" value="F:enoyl-CoA hydratase activity"/>
    <property type="evidence" value="ECO:0007669"/>
    <property type="project" value="TreeGrafter"/>
</dbReference>
<feature type="domain" description="Peroxisomal multifunctional enzyme type 2-like N-terminal" evidence="2">
    <location>
        <begin position="20"/>
        <end position="119"/>
    </location>
</feature>
<dbReference type="InterPro" id="IPR002539">
    <property type="entry name" value="MaoC-like_dom"/>
</dbReference>
<evidence type="ECO:0000313" key="3">
    <source>
        <dbReference type="EMBL" id="ORM89790.1"/>
    </source>
</evidence>
<keyword evidence="4" id="KW-1185">Reference proteome</keyword>